<feature type="transmembrane region" description="Helical" evidence="8">
    <location>
        <begin position="132"/>
        <end position="149"/>
    </location>
</feature>
<dbReference type="PANTHER" id="PTHR24243">
    <property type="entry name" value="G-PROTEIN COUPLED RECEPTOR"/>
    <property type="match status" value="1"/>
</dbReference>
<feature type="transmembrane region" description="Helical" evidence="8">
    <location>
        <begin position="16"/>
        <end position="37"/>
    </location>
</feature>
<feature type="transmembrane region" description="Helical" evidence="8">
    <location>
        <begin position="169"/>
        <end position="190"/>
    </location>
</feature>
<evidence type="ECO:0000256" key="1">
    <source>
        <dbReference type="ARBA" id="ARBA00004141"/>
    </source>
</evidence>
<evidence type="ECO:0000256" key="7">
    <source>
        <dbReference type="ARBA" id="ARBA00023224"/>
    </source>
</evidence>
<keyword evidence="5 8" id="KW-0472">Membrane</keyword>
<evidence type="ECO:0000256" key="6">
    <source>
        <dbReference type="ARBA" id="ARBA00023170"/>
    </source>
</evidence>
<evidence type="ECO:0000256" key="3">
    <source>
        <dbReference type="ARBA" id="ARBA00022989"/>
    </source>
</evidence>
<comment type="subcellular location">
    <subcellularLocation>
        <location evidence="1">Membrane</location>
        <topology evidence="1">Multi-pass membrane protein</topology>
    </subcellularLocation>
</comment>
<dbReference type="SUPFAM" id="SSF81321">
    <property type="entry name" value="Family A G protein-coupled receptor-like"/>
    <property type="match status" value="1"/>
</dbReference>
<dbReference type="Gene3D" id="1.20.1070.10">
    <property type="entry name" value="Rhodopsin 7-helix transmembrane proteins"/>
    <property type="match status" value="1"/>
</dbReference>
<evidence type="ECO:0000313" key="10">
    <source>
        <dbReference type="EMBL" id="CAF1435603.1"/>
    </source>
</evidence>
<feature type="transmembrane region" description="Helical" evidence="8">
    <location>
        <begin position="211"/>
        <end position="244"/>
    </location>
</feature>
<evidence type="ECO:0000256" key="5">
    <source>
        <dbReference type="ARBA" id="ARBA00023136"/>
    </source>
</evidence>
<dbReference type="EMBL" id="CAJNOG010001356">
    <property type="protein sequence ID" value="CAF1435603.1"/>
    <property type="molecule type" value="Genomic_DNA"/>
</dbReference>
<keyword evidence="3 8" id="KW-1133">Transmembrane helix</keyword>
<keyword evidence="2 8" id="KW-0812">Transmembrane</keyword>
<dbReference type="GO" id="GO:0005886">
    <property type="term" value="C:plasma membrane"/>
    <property type="evidence" value="ECO:0007669"/>
    <property type="project" value="TreeGrafter"/>
</dbReference>
<evidence type="ECO:0000256" key="2">
    <source>
        <dbReference type="ARBA" id="ARBA00022692"/>
    </source>
</evidence>
<dbReference type="InterPro" id="IPR000276">
    <property type="entry name" value="GPCR_Rhodpsn"/>
</dbReference>
<dbReference type="Pfam" id="PF00001">
    <property type="entry name" value="7tm_1"/>
    <property type="match status" value="1"/>
</dbReference>
<sequence>MAVTNLLSIQQNMIRYGMAIYVTLGIIGNICNCIIFTKSTYRRTSSSTYFLSLSIISIIYLIWSTFPLFYTLDHQDLQTQSLFYCKARLYVGHCLGQCMRYIVVFACIDRYIITRVNVHIRSLSSVQMAMKIVYIIIVVYFIISIHIPILMDIRGGVCGMFDLYKLIYAIYQITLAGILPPLLMIIFSALTIRSLQYRHGTQRRAKQRDRYLLRMVIAEVMVNVFTSVPYSANLVYGAAIYYVVGESSARLEIETFITFITQFLIYLIAVAPFYLFILTAKPFRNEFINLLFKFWNRYIGRHVRIIPLNE</sequence>
<keyword evidence="6" id="KW-0675">Receptor</keyword>
<evidence type="ECO:0000256" key="4">
    <source>
        <dbReference type="ARBA" id="ARBA00023040"/>
    </source>
</evidence>
<accession>A0A815NN89</accession>
<reference evidence="10" key="1">
    <citation type="submission" date="2021-02" db="EMBL/GenBank/DDBJ databases">
        <authorList>
            <person name="Nowell W R."/>
        </authorList>
    </citation>
    <scope>NUCLEOTIDE SEQUENCE</scope>
</reference>
<dbReference type="InterPro" id="IPR017452">
    <property type="entry name" value="GPCR_Rhodpsn_7TM"/>
</dbReference>
<keyword evidence="4" id="KW-0297">G-protein coupled receptor</keyword>
<feature type="domain" description="G-protein coupled receptors family 1 profile" evidence="9">
    <location>
        <begin position="28"/>
        <end position="276"/>
    </location>
</feature>
<dbReference type="PROSITE" id="PS50262">
    <property type="entry name" value="G_PROTEIN_RECEP_F1_2"/>
    <property type="match status" value="1"/>
</dbReference>
<dbReference type="GO" id="GO:0004930">
    <property type="term" value="F:G protein-coupled receptor activity"/>
    <property type="evidence" value="ECO:0007669"/>
    <property type="project" value="UniProtKB-KW"/>
</dbReference>
<protein>
    <recommendedName>
        <fullName evidence="9">G-protein coupled receptors family 1 profile domain-containing protein</fullName>
    </recommendedName>
</protein>
<proteinExistence type="predicted"/>
<feature type="transmembrane region" description="Helical" evidence="8">
    <location>
        <begin position="256"/>
        <end position="277"/>
    </location>
</feature>
<feature type="transmembrane region" description="Helical" evidence="8">
    <location>
        <begin position="90"/>
        <end position="112"/>
    </location>
</feature>
<feature type="transmembrane region" description="Helical" evidence="8">
    <location>
        <begin position="49"/>
        <end position="70"/>
    </location>
</feature>
<dbReference type="Proteomes" id="UP000663845">
    <property type="component" value="Unassembled WGS sequence"/>
</dbReference>
<dbReference type="AlphaFoldDB" id="A0A815NN89"/>
<organism evidence="10 11">
    <name type="scientific">Adineta steineri</name>
    <dbReference type="NCBI Taxonomy" id="433720"/>
    <lineage>
        <taxon>Eukaryota</taxon>
        <taxon>Metazoa</taxon>
        <taxon>Spiralia</taxon>
        <taxon>Gnathifera</taxon>
        <taxon>Rotifera</taxon>
        <taxon>Eurotatoria</taxon>
        <taxon>Bdelloidea</taxon>
        <taxon>Adinetida</taxon>
        <taxon>Adinetidae</taxon>
        <taxon>Adineta</taxon>
    </lineage>
</organism>
<name>A0A815NN89_9BILA</name>
<evidence type="ECO:0000259" key="9">
    <source>
        <dbReference type="PROSITE" id="PS50262"/>
    </source>
</evidence>
<gene>
    <name evidence="10" type="ORF">JYZ213_LOCUS39825</name>
</gene>
<evidence type="ECO:0000256" key="8">
    <source>
        <dbReference type="SAM" id="Phobius"/>
    </source>
</evidence>
<keyword evidence="7" id="KW-0807">Transducer</keyword>
<comment type="caution">
    <text evidence="10">The sequence shown here is derived from an EMBL/GenBank/DDBJ whole genome shotgun (WGS) entry which is preliminary data.</text>
</comment>
<evidence type="ECO:0000313" key="11">
    <source>
        <dbReference type="Proteomes" id="UP000663845"/>
    </source>
</evidence>
<dbReference type="PANTHER" id="PTHR24243:SF230">
    <property type="entry name" value="G-PROTEIN COUPLED RECEPTORS FAMILY 1 PROFILE DOMAIN-CONTAINING PROTEIN"/>
    <property type="match status" value="1"/>
</dbReference>